<dbReference type="AlphaFoldDB" id="A0AAN7DIV9"/>
<sequence length="80" mass="8981">MDNNYRTIRTQVSPLDAIKTEMLELKAFVGELKEESKLNRDLLLELIKQLSPTFPPVQPTNDGVFGNKTDVGRVIATGKH</sequence>
<dbReference type="EMBL" id="JASEJX010000013">
    <property type="protein sequence ID" value="KAK4517842.1"/>
    <property type="molecule type" value="Genomic_DNA"/>
</dbReference>
<reference evidence="1 2" key="1">
    <citation type="submission" date="2022-11" db="EMBL/GenBank/DDBJ databases">
        <title>Mucor velutinosus strain NIH1002 WGS.</title>
        <authorList>
            <person name="Subramanian P."/>
            <person name="Mullikin J.C."/>
            <person name="Segre J.A."/>
            <person name="Zelazny A.M."/>
        </authorList>
    </citation>
    <scope>NUCLEOTIDE SEQUENCE [LARGE SCALE GENOMIC DNA]</scope>
    <source>
        <strain evidence="1 2">NIH1002</strain>
    </source>
</reference>
<keyword evidence="2" id="KW-1185">Reference proteome</keyword>
<proteinExistence type="predicted"/>
<evidence type="ECO:0000313" key="1">
    <source>
        <dbReference type="EMBL" id="KAK4517842.1"/>
    </source>
</evidence>
<evidence type="ECO:0000313" key="2">
    <source>
        <dbReference type="Proteomes" id="UP001304243"/>
    </source>
</evidence>
<gene>
    <name evidence="1" type="ORF">ATC70_001189</name>
</gene>
<accession>A0AAN7DIV9</accession>
<name>A0AAN7DIV9_9FUNG</name>
<organism evidence="1 2">
    <name type="scientific">Mucor velutinosus</name>
    <dbReference type="NCBI Taxonomy" id="708070"/>
    <lineage>
        <taxon>Eukaryota</taxon>
        <taxon>Fungi</taxon>
        <taxon>Fungi incertae sedis</taxon>
        <taxon>Mucoromycota</taxon>
        <taxon>Mucoromycotina</taxon>
        <taxon>Mucoromycetes</taxon>
        <taxon>Mucorales</taxon>
        <taxon>Mucorineae</taxon>
        <taxon>Mucoraceae</taxon>
        <taxon>Mucor</taxon>
    </lineage>
</organism>
<dbReference type="GeneID" id="89944891"/>
<dbReference type="Proteomes" id="UP001304243">
    <property type="component" value="Unassembled WGS sequence"/>
</dbReference>
<comment type="caution">
    <text evidence="1">The sequence shown here is derived from an EMBL/GenBank/DDBJ whole genome shotgun (WGS) entry which is preliminary data.</text>
</comment>
<dbReference type="RefSeq" id="XP_064684508.1">
    <property type="nucleotide sequence ID" value="XM_064820588.1"/>
</dbReference>
<protein>
    <submittedName>
        <fullName evidence="1">Uncharacterized protein</fullName>
    </submittedName>
</protein>